<proteinExistence type="predicted"/>
<keyword evidence="1" id="KW-1133">Transmembrane helix</keyword>
<name>A0A9P9DBB6_9PLEO</name>
<dbReference type="OrthoDB" id="5216128at2759"/>
<dbReference type="AlphaFoldDB" id="A0A9P9DBB6"/>
<feature type="transmembrane region" description="Helical" evidence="1">
    <location>
        <begin position="6"/>
        <end position="27"/>
    </location>
</feature>
<dbReference type="EMBL" id="JAGMWT010000015">
    <property type="protein sequence ID" value="KAH7116128.1"/>
    <property type="molecule type" value="Genomic_DNA"/>
</dbReference>
<gene>
    <name evidence="2" type="ORF">B0J11DRAFT_618495</name>
</gene>
<keyword evidence="3" id="KW-1185">Reference proteome</keyword>
<dbReference type="Pfam" id="PF14087">
    <property type="entry name" value="DUF4267"/>
    <property type="match status" value="1"/>
</dbReference>
<feature type="transmembrane region" description="Helical" evidence="1">
    <location>
        <begin position="112"/>
        <end position="129"/>
    </location>
</feature>
<accession>A0A9P9DBB6</accession>
<sequence length="130" mass="13590">MPPTRLLSLSGALFGTILLAFGANYLLRPYAAYSTFGLPYVSHAADQEIVNSFCRLFGVKDVFVGVSLYTATFFGSRRTLATLLLAVGVAAMADGAIVKAHGEGDGGEWGHWGYGIVVTMLGGLGSLGVL</sequence>
<dbReference type="Proteomes" id="UP000700596">
    <property type="component" value="Unassembled WGS sequence"/>
</dbReference>
<comment type="caution">
    <text evidence="2">The sequence shown here is derived from an EMBL/GenBank/DDBJ whole genome shotgun (WGS) entry which is preliminary data.</text>
</comment>
<evidence type="ECO:0000313" key="3">
    <source>
        <dbReference type="Proteomes" id="UP000700596"/>
    </source>
</evidence>
<dbReference type="InterPro" id="IPR025363">
    <property type="entry name" value="DUF4267"/>
</dbReference>
<evidence type="ECO:0000313" key="2">
    <source>
        <dbReference type="EMBL" id="KAH7116128.1"/>
    </source>
</evidence>
<feature type="transmembrane region" description="Helical" evidence="1">
    <location>
        <begin position="80"/>
        <end position="100"/>
    </location>
</feature>
<reference evidence="2" key="1">
    <citation type="journal article" date="2021" name="Nat. Commun.">
        <title>Genetic determinants of endophytism in the Arabidopsis root mycobiome.</title>
        <authorList>
            <person name="Mesny F."/>
            <person name="Miyauchi S."/>
            <person name="Thiergart T."/>
            <person name="Pickel B."/>
            <person name="Atanasova L."/>
            <person name="Karlsson M."/>
            <person name="Huettel B."/>
            <person name="Barry K.W."/>
            <person name="Haridas S."/>
            <person name="Chen C."/>
            <person name="Bauer D."/>
            <person name="Andreopoulos W."/>
            <person name="Pangilinan J."/>
            <person name="LaButti K."/>
            <person name="Riley R."/>
            <person name="Lipzen A."/>
            <person name="Clum A."/>
            <person name="Drula E."/>
            <person name="Henrissat B."/>
            <person name="Kohler A."/>
            <person name="Grigoriev I.V."/>
            <person name="Martin F.M."/>
            <person name="Hacquard S."/>
        </authorList>
    </citation>
    <scope>NUCLEOTIDE SEQUENCE</scope>
    <source>
        <strain evidence="2">MPI-CAGE-CH-0243</strain>
    </source>
</reference>
<organism evidence="2 3">
    <name type="scientific">Dendryphion nanum</name>
    <dbReference type="NCBI Taxonomy" id="256645"/>
    <lineage>
        <taxon>Eukaryota</taxon>
        <taxon>Fungi</taxon>
        <taxon>Dikarya</taxon>
        <taxon>Ascomycota</taxon>
        <taxon>Pezizomycotina</taxon>
        <taxon>Dothideomycetes</taxon>
        <taxon>Pleosporomycetidae</taxon>
        <taxon>Pleosporales</taxon>
        <taxon>Torulaceae</taxon>
        <taxon>Dendryphion</taxon>
    </lineage>
</organism>
<protein>
    <submittedName>
        <fullName evidence="2">Uncharacterized protein</fullName>
    </submittedName>
</protein>
<keyword evidence="1" id="KW-0472">Membrane</keyword>
<evidence type="ECO:0000256" key="1">
    <source>
        <dbReference type="SAM" id="Phobius"/>
    </source>
</evidence>
<keyword evidence="1" id="KW-0812">Transmembrane</keyword>